<evidence type="ECO:0000313" key="4">
    <source>
        <dbReference type="Proteomes" id="UP000252355"/>
    </source>
</evidence>
<evidence type="ECO:0008006" key="5">
    <source>
        <dbReference type="Google" id="ProtNLM"/>
    </source>
</evidence>
<organism evidence="3 4">
    <name type="scientific">Candidatus Ozemobacter sibiricus</name>
    <dbReference type="NCBI Taxonomy" id="2268124"/>
    <lineage>
        <taxon>Bacteria</taxon>
        <taxon>Candidatus Ozemobacteria</taxon>
        <taxon>Candidatus Ozemobacterales</taxon>
        <taxon>Candidatus Ozemobacteraceae</taxon>
        <taxon>Candidatus Ozemobacter</taxon>
    </lineage>
</organism>
<dbReference type="NCBIfam" id="TIGR02532">
    <property type="entry name" value="IV_pilin_GFxxxE"/>
    <property type="match status" value="1"/>
</dbReference>
<name>A0A367ZLH5_9BACT</name>
<dbReference type="InterPro" id="IPR012902">
    <property type="entry name" value="N_methyl_site"/>
</dbReference>
<proteinExistence type="predicted"/>
<keyword evidence="2" id="KW-1133">Transmembrane helix</keyword>
<feature type="region of interest" description="Disordered" evidence="1">
    <location>
        <begin position="157"/>
        <end position="228"/>
    </location>
</feature>
<sequence>MTGFTLTELMVALAVGVLALALAFTAWRWLQRTSQENRTRDAAGHQMRLLHEVLRADAVAASAWRWDEEGRRLEIEGTVDPQGRLVPLVTYHFDDNARRVTRDDGRTPRVFAFAEATHGRPSFAFALTFLDEARRQVLPPDRARVLRVALHLGVPGGGMGAAGAGRPSRPGSGGGSDDEVRSSPGGVASGGPGRGAMDDQAEHLTFTVTRSSRFSAEVPGGDLVWQDP</sequence>
<feature type="transmembrane region" description="Helical" evidence="2">
    <location>
        <begin position="6"/>
        <end position="30"/>
    </location>
</feature>
<dbReference type="AlphaFoldDB" id="A0A367ZLH5"/>
<reference evidence="3 4" key="1">
    <citation type="submission" date="2018-05" db="EMBL/GenBank/DDBJ databases">
        <title>A metagenomic window into the 2 km-deep terrestrial subsurface aquifer revealed taxonomically and functionally diverse microbial community comprising novel uncultured bacterial lineages.</title>
        <authorList>
            <person name="Kadnikov V.V."/>
            <person name="Mardanov A.V."/>
            <person name="Beletsky A.V."/>
            <person name="Banks D."/>
            <person name="Pimenov N.V."/>
            <person name="Frank Y.A."/>
            <person name="Karnachuk O.V."/>
            <person name="Ravin N.V."/>
        </authorList>
    </citation>
    <scope>NUCLEOTIDE SEQUENCE [LARGE SCALE GENOMIC DNA]</scope>
    <source>
        <strain evidence="3">BY5</strain>
    </source>
</reference>
<keyword evidence="2" id="KW-0812">Transmembrane</keyword>
<keyword evidence="2" id="KW-0472">Membrane</keyword>
<comment type="caution">
    <text evidence="3">The sequence shown here is derived from an EMBL/GenBank/DDBJ whole genome shotgun (WGS) entry which is preliminary data.</text>
</comment>
<protein>
    <recommendedName>
        <fullName evidence="5">Prepilin-type N-terminal cleavage/methylation domain-containing protein</fullName>
    </recommendedName>
</protein>
<dbReference type="EMBL" id="QOQW01000025">
    <property type="protein sequence ID" value="RCK78262.1"/>
    <property type="molecule type" value="Genomic_DNA"/>
</dbReference>
<evidence type="ECO:0000313" key="3">
    <source>
        <dbReference type="EMBL" id="RCK78262.1"/>
    </source>
</evidence>
<evidence type="ECO:0000256" key="1">
    <source>
        <dbReference type="SAM" id="MobiDB-lite"/>
    </source>
</evidence>
<gene>
    <name evidence="3" type="ORF">OZSIB_1639</name>
</gene>
<evidence type="ECO:0000256" key="2">
    <source>
        <dbReference type="SAM" id="Phobius"/>
    </source>
</evidence>
<accession>A0A367ZLH5</accession>
<dbReference type="Proteomes" id="UP000252355">
    <property type="component" value="Unassembled WGS sequence"/>
</dbReference>